<evidence type="ECO:0000256" key="2">
    <source>
        <dbReference type="SAM" id="SignalP"/>
    </source>
</evidence>
<feature type="region of interest" description="Disordered" evidence="1">
    <location>
        <begin position="29"/>
        <end position="48"/>
    </location>
</feature>
<feature type="compositionally biased region" description="Polar residues" evidence="1">
    <location>
        <begin position="33"/>
        <end position="45"/>
    </location>
</feature>
<dbReference type="EMBL" id="CAJNOM010000882">
    <property type="protein sequence ID" value="CAF1574804.1"/>
    <property type="molecule type" value="Genomic_DNA"/>
</dbReference>
<proteinExistence type="predicted"/>
<evidence type="ECO:0000313" key="3">
    <source>
        <dbReference type="EMBL" id="CAF1095328.1"/>
    </source>
</evidence>
<dbReference type="Proteomes" id="UP000663832">
    <property type="component" value="Unassembled WGS sequence"/>
</dbReference>
<comment type="caution">
    <text evidence="3">The sequence shown here is derived from an EMBL/GenBank/DDBJ whole genome shotgun (WGS) entry which is preliminary data.</text>
</comment>
<accession>A0A814NSN9</accession>
<evidence type="ECO:0000313" key="4">
    <source>
        <dbReference type="EMBL" id="CAF1574804.1"/>
    </source>
</evidence>
<keyword evidence="2" id="KW-0732">Signal</keyword>
<dbReference type="AlphaFoldDB" id="A0A814NSN9"/>
<organism evidence="3 6">
    <name type="scientific">Adineta steineri</name>
    <dbReference type="NCBI Taxonomy" id="433720"/>
    <lineage>
        <taxon>Eukaryota</taxon>
        <taxon>Metazoa</taxon>
        <taxon>Spiralia</taxon>
        <taxon>Gnathifera</taxon>
        <taxon>Rotifera</taxon>
        <taxon>Eurotatoria</taxon>
        <taxon>Bdelloidea</taxon>
        <taxon>Adinetida</taxon>
        <taxon>Adinetidae</taxon>
        <taxon>Adineta</taxon>
    </lineage>
</organism>
<name>A0A814NSN9_9BILA</name>
<feature type="signal peptide" evidence="2">
    <location>
        <begin position="1"/>
        <end position="21"/>
    </location>
</feature>
<evidence type="ECO:0008006" key="7">
    <source>
        <dbReference type="Google" id="ProtNLM"/>
    </source>
</evidence>
<dbReference type="Proteomes" id="UP000663877">
    <property type="component" value="Unassembled WGS sequence"/>
</dbReference>
<feature type="chain" id="PRO_5036410557" description="Hydrophobin" evidence="2">
    <location>
        <begin position="22"/>
        <end position="132"/>
    </location>
</feature>
<sequence length="132" mass="13995">MEMSKCLCLMIIAVIVIASNASVFRERRGDNKWNGNNGENSGSPQTYNVYPTNTYTNTETSNSDTSNKCQSGQNICCNNQADSKHTCYNYATNGTTGDQTTGCSTNQICCQGNTSGGSVASISCSSVSLPSN</sequence>
<keyword evidence="5" id="KW-1185">Reference proteome</keyword>
<evidence type="ECO:0000256" key="1">
    <source>
        <dbReference type="SAM" id="MobiDB-lite"/>
    </source>
</evidence>
<protein>
    <recommendedName>
        <fullName evidence="7">Hydrophobin</fullName>
    </recommendedName>
</protein>
<dbReference type="EMBL" id="CAJNOI010000123">
    <property type="protein sequence ID" value="CAF1095328.1"/>
    <property type="molecule type" value="Genomic_DNA"/>
</dbReference>
<reference evidence="3" key="1">
    <citation type="submission" date="2021-02" db="EMBL/GenBank/DDBJ databases">
        <authorList>
            <person name="Nowell W R."/>
        </authorList>
    </citation>
    <scope>NUCLEOTIDE SEQUENCE</scope>
</reference>
<evidence type="ECO:0000313" key="5">
    <source>
        <dbReference type="Proteomes" id="UP000663832"/>
    </source>
</evidence>
<gene>
    <name evidence="3" type="ORF">BJG266_LOCUS21043</name>
    <name evidence="4" type="ORF">QVE165_LOCUS49247</name>
</gene>
<evidence type="ECO:0000313" key="6">
    <source>
        <dbReference type="Proteomes" id="UP000663877"/>
    </source>
</evidence>